<feature type="domain" description="Transposase IS66 central" evidence="2">
    <location>
        <begin position="211"/>
        <end position="497"/>
    </location>
</feature>
<evidence type="ECO:0000259" key="2">
    <source>
        <dbReference type="Pfam" id="PF03050"/>
    </source>
</evidence>
<evidence type="ECO:0000313" key="6">
    <source>
        <dbReference type="EMBL" id="MLU99752.1"/>
    </source>
</evidence>
<dbReference type="PANTHER" id="PTHR33678:SF1">
    <property type="entry name" value="BLL1576 PROTEIN"/>
    <property type="match status" value="1"/>
</dbReference>
<protein>
    <submittedName>
        <fullName evidence="6">IS66 family transposase</fullName>
    </submittedName>
</protein>
<accession>A0A403MN53</accession>
<organism evidence="6">
    <name type="scientific">Salmonella enterica I</name>
    <dbReference type="NCBI Taxonomy" id="59201"/>
    <lineage>
        <taxon>Bacteria</taxon>
        <taxon>Pseudomonadati</taxon>
        <taxon>Pseudomonadota</taxon>
        <taxon>Gammaproteobacteria</taxon>
        <taxon>Enterobacterales</taxon>
        <taxon>Enterobacteriaceae</taxon>
        <taxon>Salmonella</taxon>
    </lineage>
</organism>
<name>A0A403MN53_SALET</name>
<dbReference type="PANTHER" id="PTHR33678">
    <property type="entry name" value="BLL1576 PROTEIN"/>
    <property type="match status" value="1"/>
</dbReference>
<dbReference type="InterPro" id="IPR004291">
    <property type="entry name" value="Transposase_IS66_central"/>
</dbReference>
<gene>
    <name evidence="6" type="ORF">DRU74_24070</name>
</gene>
<comment type="caution">
    <text evidence="6">The sequence shown here is derived from an EMBL/GenBank/DDBJ whole genome shotgun (WGS) entry which is preliminary data.</text>
</comment>
<dbReference type="EMBL" id="RVHM01000053">
    <property type="protein sequence ID" value="MLU99752.1"/>
    <property type="molecule type" value="Genomic_DNA"/>
</dbReference>
<dbReference type="Gene3D" id="1.10.287.1490">
    <property type="match status" value="1"/>
</dbReference>
<dbReference type="InterPro" id="IPR052344">
    <property type="entry name" value="Transposase-related"/>
</dbReference>
<evidence type="ECO:0000259" key="3">
    <source>
        <dbReference type="Pfam" id="PF13005"/>
    </source>
</evidence>
<proteinExistence type="predicted"/>
<evidence type="ECO:0000256" key="1">
    <source>
        <dbReference type="SAM" id="MobiDB-lite"/>
    </source>
</evidence>
<dbReference type="Pfam" id="PF13005">
    <property type="entry name" value="zf-IS66"/>
    <property type="match status" value="1"/>
</dbReference>
<evidence type="ECO:0000259" key="4">
    <source>
        <dbReference type="Pfam" id="PF13007"/>
    </source>
</evidence>
<dbReference type="Pfam" id="PF13817">
    <property type="entry name" value="DDE_Tnp_IS66_C"/>
    <property type="match status" value="1"/>
</dbReference>
<dbReference type="Pfam" id="PF13007">
    <property type="entry name" value="LZ_Tnp_IS66"/>
    <property type="match status" value="1"/>
</dbReference>
<feature type="domain" description="Transposase TnpC homeodomain" evidence="4">
    <location>
        <begin position="53"/>
        <end position="146"/>
    </location>
</feature>
<dbReference type="NCBIfam" id="NF033517">
    <property type="entry name" value="transpos_IS66"/>
    <property type="match status" value="1"/>
</dbReference>
<evidence type="ECO:0000259" key="5">
    <source>
        <dbReference type="Pfam" id="PF13817"/>
    </source>
</evidence>
<sequence length="547" mass="62062">MKTELPDDIEQLKAMLHEQQAALQQQNAIMKKQQTRLRQYAGQVAGYELEIERLRAQLDRLRRMLFGQSSEKKRHKLENQIRQAEKRLSELENRLNTARSYLEDAAAATESPETSSSSAAPVVDKSAVASRKSSRKSLPAELPRETLYLLPAETVCPACGGELKVMGETISEQLEIINTAFKVIETIRPKLACSRCDVIVQAPIPSKPIERSYASPGLLARILVSKYCEHTPLYRQSEIYARQGVELSRNTMVRWVAEMADRLSPLYIALNSYVLEAGKVHADDTPVKVLAPGSGKTKTGRLWVYVRDDRNAGSSLPSAVWFAYSPDRKEEHPQRHLAEYRGVLQADAYSAYDALYETGRVKEAACLAHARRKIHDEHVRRPTEVTHEALRRIAELYAIEAEIRGSPADERLVVRKARSVPLMQSLYDWIQLQRKTLSKHAEMAKALDYMLNQWDALNEYCRDGWVEIDNNICENALRCVALGRRNYMFFGSDNGGESAAIIYSLLSTCKLNGVEPESWLREVIGKINDWPSNRVHELLPWNFSPVK</sequence>
<dbReference type="Pfam" id="PF03050">
    <property type="entry name" value="DDE_Tnp_IS66"/>
    <property type="match status" value="1"/>
</dbReference>
<reference evidence="6" key="1">
    <citation type="submission" date="2018-07" db="EMBL/GenBank/DDBJ databases">
        <authorList>
            <person name="Ashton P.M."/>
            <person name="Dallman T."/>
            <person name="Nair S."/>
            <person name="De Pinna E."/>
            <person name="Peters T."/>
            <person name="Grant K."/>
        </authorList>
    </citation>
    <scope>NUCLEOTIDE SEQUENCE [LARGE SCALE GENOMIC DNA]</scope>
    <source>
        <strain evidence="6">157339</strain>
    </source>
</reference>
<dbReference type="InterPro" id="IPR039552">
    <property type="entry name" value="IS66_C"/>
</dbReference>
<feature type="domain" description="Transposase IS66 C-terminal" evidence="5">
    <location>
        <begin position="504"/>
        <end position="541"/>
    </location>
</feature>
<dbReference type="InterPro" id="IPR024474">
    <property type="entry name" value="Znf_dom_IS66"/>
</dbReference>
<dbReference type="InterPro" id="IPR024463">
    <property type="entry name" value="Transposase_TnpC_homeodom"/>
</dbReference>
<dbReference type="Proteomes" id="UP000885374">
    <property type="component" value="Unassembled WGS sequence"/>
</dbReference>
<feature type="region of interest" description="Disordered" evidence="1">
    <location>
        <begin position="105"/>
        <end position="126"/>
    </location>
</feature>
<feature type="domain" description="Transposase IS66 zinc-finger binding" evidence="3">
    <location>
        <begin position="153"/>
        <end position="197"/>
    </location>
</feature>
<dbReference type="AlphaFoldDB" id="A0A403MN53"/>